<sequence>MIIKPGAHVAIYGFFALVLLTVVSCGESPHAVKVAPKPPPTTSPQQASLPGTPIPTPQVSQLSPVIDQLTQQVLLNIREHGWNASAMDHGQTTGGLYINWKMDDPSQTNALKTGSDGETSGSHDPQVELYYLNALAEYKTLHPQDQSFNGDIQKALPYIRADFANYNVPKGWIYFYLLRDGSLLHDDQLVNEAHLAATNFYTHWYDPNAGLVYNRAHSPGVYNTEHALNCAAALIDAGKRWNEPTWVTAGEEGIDHVISVALDPQTHLFYNNVNVLADGSQQVLNHQAKPSTQGNGVEALLTAYNLTHNQHYLDVAGQVLQSMFSSRLWDDVNGGLFFALDLDTNVLEQSYKETRAQTLSLIALHRYNLLMHQLGQPQIQMEKETKLIDVLSHNFYQSTYHGFFYRMTPTFQVYRSHAGTGIGYEDYFTTEAMGTALDALQQTEFASLSI</sequence>
<evidence type="ECO:0000313" key="3">
    <source>
        <dbReference type="Proteomes" id="UP000287352"/>
    </source>
</evidence>
<evidence type="ECO:0000256" key="1">
    <source>
        <dbReference type="SAM" id="MobiDB-lite"/>
    </source>
</evidence>
<dbReference type="SUPFAM" id="SSF48208">
    <property type="entry name" value="Six-hairpin glycosidases"/>
    <property type="match status" value="1"/>
</dbReference>
<dbReference type="Gene3D" id="1.50.10.10">
    <property type="match status" value="1"/>
</dbReference>
<keyword evidence="3" id="KW-1185">Reference proteome</keyword>
<dbReference type="GO" id="GO:0005975">
    <property type="term" value="P:carbohydrate metabolic process"/>
    <property type="evidence" value="ECO:0007669"/>
    <property type="project" value="InterPro"/>
</dbReference>
<organism evidence="2 3">
    <name type="scientific">Tengunoibacter tsumagoiensis</name>
    <dbReference type="NCBI Taxonomy" id="2014871"/>
    <lineage>
        <taxon>Bacteria</taxon>
        <taxon>Bacillati</taxon>
        <taxon>Chloroflexota</taxon>
        <taxon>Ktedonobacteria</taxon>
        <taxon>Ktedonobacterales</taxon>
        <taxon>Dictyobacteraceae</taxon>
        <taxon>Tengunoibacter</taxon>
    </lineage>
</organism>
<reference evidence="3" key="1">
    <citation type="submission" date="2018-12" db="EMBL/GenBank/DDBJ databases">
        <title>Tengunoibacter tsumagoiensis gen. nov., sp. nov., Dictyobacter kobayashii sp. nov., D. alpinus sp. nov., and D. joshuensis sp. nov. and description of Dictyobacteraceae fam. nov. within the order Ktedonobacterales isolated from Tengu-no-mugimeshi.</title>
        <authorList>
            <person name="Wang C.M."/>
            <person name="Zheng Y."/>
            <person name="Sakai Y."/>
            <person name="Toyoda A."/>
            <person name="Minakuchi Y."/>
            <person name="Abe K."/>
            <person name="Yokota A."/>
            <person name="Yabe S."/>
        </authorList>
    </citation>
    <scope>NUCLEOTIDE SEQUENCE [LARGE SCALE GENOMIC DNA]</scope>
    <source>
        <strain evidence="3">Uno3</strain>
    </source>
</reference>
<evidence type="ECO:0000313" key="2">
    <source>
        <dbReference type="EMBL" id="GCE12617.1"/>
    </source>
</evidence>
<name>A0A402A0D5_9CHLR</name>
<dbReference type="AlphaFoldDB" id="A0A402A0D5"/>
<dbReference type="InterPro" id="IPR008928">
    <property type="entry name" value="6-hairpin_glycosidase_sf"/>
</dbReference>
<dbReference type="PROSITE" id="PS51257">
    <property type="entry name" value="PROKAR_LIPOPROTEIN"/>
    <property type="match status" value="1"/>
</dbReference>
<dbReference type="Proteomes" id="UP000287352">
    <property type="component" value="Unassembled WGS sequence"/>
</dbReference>
<feature type="region of interest" description="Disordered" evidence="1">
    <location>
        <begin position="30"/>
        <end position="57"/>
    </location>
</feature>
<dbReference type="EMBL" id="BIFR01000001">
    <property type="protein sequence ID" value="GCE12617.1"/>
    <property type="molecule type" value="Genomic_DNA"/>
</dbReference>
<dbReference type="InterPro" id="IPR012341">
    <property type="entry name" value="6hp_glycosidase-like_sf"/>
</dbReference>
<accession>A0A402A0D5</accession>
<proteinExistence type="predicted"/>
<gene>
    <name evidence="2" type="ORF">KTT_24760</name>
</gene>
<comment type="caution">
    <text evidence="2">The sequence shown here is derived from an EMBL/GenBank/DDBJ whole genome shotgun (WGS) entry which is preliminary data.</text>
</comment>
<evidence type="ECO:0008006" key="4">
    <source>
        <dbReference type="Google" id="ProtNLM"/>
    </source>
</evidence>
<protein>
    <recommendedName>
        <fullName evidence="4">D-glucuronyl C5-epimerase C-terminal domain-containing protein</fullName>
    </recommendedName>
</protein>